<dbReference type="GeneID" id="17292953"/>
<dbReference type="Pfam" id="PF00172">
    <property type="entry name" value="Zn_clus"/>
    <property type="match status" value="1"/>
</dbReference>
<dbReference type="CDD" id="cd00067">
    <property type="entry name" value="GAL4"/>
    <property type="match status" value="1"/>
</dbReference>
<evidence type="ECO:0000313" key="5">
    <source>
        <dbReference type="Proteomes" id="UP000011087"/>
    </source>
</evidence>
<dbReference type="SMART" id="SM00066">
    <property type="entry name" value="GAL4"/>
    <property type="match status" value="1"/>
</dbReference>
<dbReference type="GO" id="GO:0008270">
    <property type="term" value="F:zinc ion binding"/>
    <property type="evidence" value="ECO:0007669"/>
    <property type="project" value="InterPro"/>
</dbReference>
<dbReference type="Proteomes" id="UP000011087">
    <property type="component" value="Unassembled WGS sequence"/>
</dbReference>
<feature type="region of interest" description="Disordered" evidence="1">
    <location>
        <begin position="69"/>
        <end position="117"/>
    </location>
</feature>
<dbReference type="Gene3D" id="4.10.240.10">
    <property type="entry name" value="Zn(2)-C6 fungal-type DNA-binding domain"/>
    <property type="match status" value="1"/>
</dbReference>
<name>L1IKA7_GUITC</name>
<evidence type="ECO:0000256" key="1">
    <source>
        <dbReference type="SAM" id="MobiDB-lite"/>
    </source>
</evidence>
<dbReference type="PROSITE" id="PS00463">
    <property type="entry name" value="ZN2_CY6_FUNGAL_1"/>
    <property type="match status" value="1"/>
</dbReference>
<dbReference type="EnsemblProtists" id="EKX36235">
    <property type="protein sequence ID" value="EKX36235"/>
    <property type="gene ID" value="GUITHDRAFT_145918"/>
</dbReference>
<accession>L1IKA7</accession>
<dbReference type="OrthoDB" id="5244761at2759"/>
<dbReference type="PaxDb" id="55529-EKX36235"/>
<sequence length="117" mass="12679">MTGCRDCHKGAEWEAQLAALGKNAGLYWKMRHNVSQACDRCRKLKSKCGDTRPCWRCVKSGCADKCADEAKVSNSSQTPESDYWGSDGEANGAKQESPLSSSPASPAVSLVNDHKLE</sequence>
<keyword evidence="5" id="KW-1185">Reference proteome</keyword>
<dbReference type="RefSeq" id="XP_005823215.1">
    <property type="nucleotide sequence ID" value="XM_005823158.1"/>
</dbReference>
<proteinExistence type="predicted"/>
<dbReference type="AlphaFoldDB" id="L1IKA7"/>
<evidence type="ECO:0000313" key="3">
    <source>
        <dbReference type="EMBL" id="EKX36235.1"/>
    </source>
</evidence>
<reference evidence="4" key="3">
    <citation type="submission" date="2015-06" db="UniProtKB">
        <authorList>
            <consortium name="EnsemblProtists"/>
        </authorList>
    </citation>
    <scope>IDENTIFICATION</scope>
</reference>
<protein>
    <recommendedName>
        <fullName evidence="2">Zn(2)-C6 fungal-type domain-containing protein</fullName>
    </recommendedName>
</protein>
<dbReference type="PROSITE" id="PS50048">
    <property type="entry name" value="ZN2_CY6_FUNGAL_2"/>
    <property type="match status" value="1"/>
</dbReference>
<dbReference type="InterPro" id="IPR001138">
    <property type="entry name" value="Zn2Cys6_DnaBD"/>
</dbReference>
<feature type="domain" description="Zn(2)-C6 fungal-type" evidence="2">
    <location>
        <begin position="37"/>
        <end position="66"/>
    </location>
</feature>
<dbReference type="InterPro" id="IPR036864">
    <property type="entry name" value="Zn2-C6_fun-type_DNA-bd_sf"/>
</dbReference>
<dbReference type="SUPFAM" id="SSF57701">
    <property type="entry name" value="Zn2/Cys6 DNA-binding domain"/>
    <property type="match status" value="1"/>
</dbReference>
<evidence type="ECO:0000259" key="2">
    <source>
        <dbReference type="PROSITE" id="PS50048"/>
    </source>
</evidence>
<dbReference type="GO" id="GO:0000981">
    <property type="term" value="F:DNA-binding transcription factor activity, RNA polymerase II-specific"/>
    <property type="evidence" value="ECO:0007669"/>
    <property type="project" value="InterPro"/>
</dbReference>
<gene>
    <name evidence="3" type="ORF">GUITHDRAFT_145918</name>
</gene>
<dbReference type="KEGG" id="gtt:GUITHDRAFT_145918"/>
<reference evidence="5" key="2">
    <citation type="submission" date="2012-11" db="EMBL/GenBank/DDBJ databases">
        <authorList>
            <person name="Kuo A."/>
            <person name="Curtis B.A."/>
            <person name="Tanifuji G."/>
            <person name="Burki F."/>
            <person name="Gruber A."/>
            <person name="Irimia M."/>
            <person name="Maruyama S."/>
            <person name="Arias M.C."/>
            <person name="Ball S.G."/>
            <person name="Gile G.H."/>
            <person name="Hirakawa Y."/>
            <person name="Hopkins J.F."/>
            <person name="Rensing S.A."/>
            <person name="Schmutz J."/>
            <person name="Symeonidi A."/>
            <person name="Elias M."/>
            <person name="Eveleigh R.J."/>
            <person name="Herman E.K."/>
            <person name="Klute M.J."/>
            <person name="Nakayama T."/>
            <person name="Obornik M."/>
            <person name="Reyes-Prieto A."/>
            <person name="Armbrust E.V."/>
            <person name="Aves S.J."/>
            <person name="Beiko R.G."/>
            <person name="Coutinho P."/>
            <person name="Dacks J.B."/>
            <person name="Durnford D.G."/>
            <person name="Fast N.M."/>
            <person name="Green B.R."/>
            <person name="Grisdale C."/>
            <person name="Hempe F."/>
            <person name="Henrissat B."/>
            <person name="Hoppner M.P."/>
            <person name="Ishida K.-I."/>
            <person name="Kim E."/>
            <person name="Koreny L."/>
            <person name="Kroth P.G."/>
            <person name="Liu Y."/>
            <person name="Malik S.-B."/>
            <person name="Maier U.G."/>
            <person name="McRose D."/>
            <person name="Mock T."/>
            <person name="Neilson J.A."/>
            <person name="Onodera N.T."/>
            <person name="Poole A.M."/>
            <person name="Pritham E.J."/>
            <person name="Richards T.A."/>
            <person name="Rocap G."/>
            <person name="Roy S.W."/>
            <person name="Sarai C."/>
            <person name="Schaack S."/>
            <person name="Shirato S."/>
            <person name="Slamovits C.H."/>
            <person name="Spencer D.F."/>
            <person name="Suzuki S."/>
            <person name="Worden A.Z."/>
            <person name="Zauner S."/>
            <person name="Barry K."/>
            <person name="Bell C."/>
            <person name="Bharti A.K."/>
            <person name="Crow J.A."/>
            <person name="Grimwood J."/>
            <person name="Kramer R."/>
            <person name="Lindquist E."/>
            <person name="Lucas S."/>
            <person name="Salamov A."/>
            <person name="McFadden G.I."/>
            <person name="Lane C.E."/>
            <person name="Keeling P.J."/>
            <person name="Gray M.W."/>
            <person name="Grigoriev I.V."/>
            <person name="Archibald J.M."/>
        </authorList>
    </citation>
    <scope>NUCLEOTIDE SEQUENCE</scope>
    <source>
        <strain evidence="5">CCMP2712</strain>
    </source>
</reference>
<reference evidence="3 5" key="1">
    <citation type="journal article" date="2012" name="Nature">
        <title>Algal genomes reveal evolutionary mosaicism and the fate of nucleomorphs.</title>
        <authorList>
            <consortium name="DOE Joint Genome Institute"/>
            <person name="Curtis B.A."/>
            <person name="Tanifuji G."/>
            <person name="Burki F."/>
            <person name="Gruber A."/>
            <person name="Irimia M."/>
            <person name="Maruyama S."/>
            <person name="Arias M.C."/>
            <person name="Ball S.G."/>
            <person name="Gile G.H."/>
            <person name="Hirakawa Y."/>
            <person name="Hopkins J.F."/>
            <person name="Kuo A."/>
            <person name="Rensing S.A."/>
            <person name="Schmutz J."/>
            <person name="Symeonidi A."/>
            <person name="Elias M."/>
            <person name="Eveleigh R.J."/>
            <person name="Herman E.K."/>
            <person name="Klute M.J."/>
            <person name="Nakayama T."/>
            <person name="Obornik M."/>
            <person name="Reyes-Prieto A."/>
            <person name="Armbrust E.V."/>
            <person name="Aves S.J."/>
            <person name="Beiko R.G."/>
            <person name="Coutinho P."/>
            <person name="Dacks J.B."/>
            <person name="Durnford D.G."/>
            <person name="Fast N.M."/>
            <person name="Green B.R."/>
            <person name="Grisdale C.J."/>
            <person name="Hempel F."/>
            <person name="Henrissat B."/>
            <person name="Hoppner M.P."/>
            <person name="Ishida K."/>
            <person name="Kim E."/>
            <person name="Koreny L."/>
            <person name="Kroth P.G."/>
            <person name="Liu Y."/>
            <person name="Malik S.B."/>
            <person name="Maier U.G."/>
            <person name="McRose D."/>
            <person name="Mock T."/>
            <person name="Neilson J.A."/>
            <person name="Onodera N.T."/>
            <person name="Poole A.M."/>
            <person name="Pritham E.J."/>
            <person name="Richards T.A."/>
            <person name="Rocap G."/>
            <person name="Roy S.W."/>
            <person name="Sarai C."/>
            <person name="Schaack S."/>
            <person name="Shirato S."/>
            <person name="Slamovits C.H."/>
            <person name="Spencer D.F."/>
            <person name="Suzuki S."/>
            <person name="Worden A.Z."/>
            <person name="Zauner S."/>
            <person name="Barry K."/>
            <person name="Bell C."/>
            <person name="Bharti A.K."/>
            <person name="Crow J.A."/>
            <person name="Grimwood J."/>
            <person name="Kramer R."/>
            <person name="Lindquist E."/>
            <person name="Lucas S."/>
            <person name="Salamov A."/>
            <person name="McFadden G.I."/>
            <person name="Lane C.E."/>
            <person name="Keeling P.J."/>
            <person name="Gray M.W."/>
            <person name="Grigoriev I.V."/>
            <person name="Archibald J.M."/>
        </authorList>
    </citation>
    <scope>NUCLEOTIDE SEQUENCE</scope>
    <source>
        <strain evidence="3 5">CCMP2712</strain>
    </source>
</reference>
<dbReference type="EMBL" id="JH993077">
    <property type="protein sequence ID" value="EKX36235.1"/>
    <property type="molecule type" value="Genomic_DNA"/>
</dbReference>
<organism evidence="3">
    <name type="scientific">Guillardia theta (strain CCMP2712)</name>
    <name type="common">Cryptophyte</name>
    <dbReference type="NCBI Taxonomy" id="905079"/>
    <lineage>
        <taxon>Eukaryota</taxon>
        <taxon>Cryptophyceae</taxon>
        <taxon>Pyrenomonadales</taxon>
        <taxon>Geminigeraceae</taxon>
        <taxon>Guillardia</taxon>
    </lineage>
</organism>
<evidence type="ECO:0000313" key="4">
    <source>
        <dbReference type="EnsemblProtists" id="EKX36235"/>
    </source>
</evidence>
<feature type="compositionally biased region" description="Low complexity" evidence="1">
    <location>
        <begin position="97"/>
        <end position="111"/>
    </location>
</feature>
<dbReference type="HOGENOM" id="CLU_2089417_0_0_1"/>